<gene>
    <name evidence="9" type="ORF">SAMN06295955_101280</name>
</gene>
<dbReference type="RefSeq" id="WP_089214194.1">
    <property type="nucleotide sequence ID" value="NZ_FZPA01000001.1"/>
</dbReference>
<dbReference type="PRINTS" id="PR00118">
    <property type="entry name" value="BLACTAMASEA"/>
</dbReference>
<dbReference type="InterPro" id="IPR000871">
    <property type="entry name" value="Beta-lactam_class-A"/>
</dbReference>
<evidence type="ECO:0000256" key="2">
    <source>
        <dbReference type="ARBA" id="ARBA00009009"/>
    </source>
</evidence>
<dbReference type="PANTHER" id="PTHR35333">
    <property type="entry name" value="BETA-LACTAMASE"/>
    <property type="match status" value="1"/>
</dbReference>
<dbReference type="GO" id="GO:0030655">
    <property type="term" value="P:beta-lactam antibiotic catabolic process"/>
    <property type="evidence" value="ECO:0007669"/>
    <property type="project" value="InterPro"/>
</dbReference>
<dbReference type="EMBL" id="FZPA01000001">
    <property type="protein sequence ID" value="SNS32050.1"/>
    <property type="molecule type" value="Genomic_DNA"/>
</dbReference>
<feature type="signal peptide" evidence="7">
    <location>
        <begin position="1"/>
        <end position="21"/>
    </location>
</feature>
<evidence type="ECO:0000256" key="1">
    <source>
        <dbReference type="ARBA" id="ARBA00001526"/>
    </source>
</evidence>
<dbReference type="Gene3D" id="3.40.710.10">
    <property type="entry name" value="DD-peptidase/beta-lactamase superfamily"/>
    <property type="match status" value="1"/>
</dbReference>
<dbReference type="PANTHER" id="PTHR35333:SF3">
    <property type="entry name" value="BETA-LACTAMASE-TYPE TRANSPEPTIDASE FOLD CONTAINING PROTEIN"/>
    <property type="match status" value="1"/>
</dbReference>
<evidence type="ECO:0000256" key="5">
    <source>
        <dbReference type="ARBA" id="ARBA00023251"/>
    </source>
</evidence>
<comment type="similarity">
    <text evidence="2 6">Belongs to the class-A beta-lactamase family.</text>
</comment>
<dbReference type="SUPFAM" id="SSF56601">
    <property type="entry name" value="beta-lactamase/transpeptidase-like"/>
    <property type="match status" value="1"/>
</dbReference>
<keyword evidence="10" id="KW-1185">Reference proteome</keyword>
<name>A0A239DI11_9SPHN</name>
<organism evidence="9 10">
    <name type="scientific">Sphingopyxis indica</name>
    <dbReference type="NCBI Taxonomy" id="436663"/>
    <lineage>
        <taxon>Bacteria</taxon>
        <taxon>Pseudomonadati</taxon>
        <taxon>Pseudomonadota</taxon>
        <taxon>Alphaproteobacteria</taxon>
        <taxon>Sphingomonadales</taxon>
        <taxon>Sphingomonadaceae</taxon>
        <taxon>Sphingopyxis</taxon>
    </lineage>
</organism>
<evidence type="ECO:0000259" key="8">
    <source>
        <dbReference type="Pfam" id="PF13354"/>
    </source>
</evidence>
<dbReference type="InterPro" id="IPR023650">
    <property type="entry name" value="Beta-lactam_class-A_AS"/>
</dbReference>
<protein>
    <recommendedName>
        <fullName evidence="3 6">Beta-lactamase</fullName>
        <ecNumber evidence="3 6">3.5.2.6</ecNumber>
    </recommendedName>
</protein>
<comment type="catalytic activity">
    <reaction evidence="1 6">
        <text>a beta-lactam + H2O = a substituted beta-amino acid</text>
        <dbReference type="Rhea" id="RHEA:20401"/>
        <dbReference type="ChEBI" id="CHEBI:15377"/>
        <dbReference type="ChEBI" id="CHEBI:35627"/>
        <dbReference type="ChEBI" id="CHEBI:140347"/>
        <dbReference type="EC" id="3.5.2.6"/>
    </reaction>
</comment>
<accession>A0A239DI11</accession>
<dbReference type="GO" id="GO:0046677">
    <property type="term" value="P:response to antibiotic"/>
    <property type="evidence" value="ECO:0007669"/>
    <property type="project" value="UniProtKB-UniRule"/>
</dbReference>
<dbReference type="InterPro" id="IPR012338">
    <property type="entry name" value="Beta-lactam/transpept-like"/>
</dbReference>
<evidence type="ECO:0000256" key="7">
    <source>
        <dbReference type="SAM" id="SignalP"/>
    </source>
</evidence>
<dbReference type="NCBIfam" id="NF033103">
    <property type="entry name" value="bla_class_A"/>
    <property type="match status" value="1"/>
</dbReference>
<dbReference type="OrthoDB" id="9784149at2"/>
<dbReference type="Proteomes" id="UP000198339">
    <property type="component" value="Unassembled WGS sequence"/>
</dbReference>
<dbReference type="InterPro" id="IPR045155">
    <property type="entry name" value="Beta-lactam_cat"/>
</dbReference>
<evidence type="ECO:0000256" key="3">
    <source>
        <dbReference type="ARBA" id="ARBA00012865"/>
    </source>
</evidence>
<evidence type="ECO:0000256" key="4">
    <source>
        <dbReference type="ARBA" id="ARBA00022801"/>
    </source>
</evidence>
<keyword evidence="5 6" id="KW-0046">Antibiotic resistance</keyword>
<evidence type="ECO:0000256" key="6">
    <source>
        <dbReference type="RuleBase" id="RU361140"/>
    </source>
</evidence>
<sequence>MPLPALSRRRILSLTPAAAFAGWTLLAGCTREADGAPAQKPEEKADPIARKLAALERQAGGRLGVCFRDAASGRSAGHRVDERFAMCSTFKWPLSAVVLKAVDDGKLALDRRVPYGKADLIPNSPVTSKRVGEGALTVAELMEATITTSDNAAANLLLPLVGGPEAVTRQFRAWGDPVTRLDRTEPALNSVAPGDVRDTTTPGAMAALLDTILLGDVLSPASRTRLVDWGVATTTGTRRLRAGIPADWRFGHKTGTATPTGMMNKYNDIAIAFPPQGAPLLITAYYEGPVASKDMRAEDEAVLASVARLAVEWAAMR</sequence>
<keyword evidence="4 6" id="KW-0378">Hydrolase</keyword>
<reference evidence="9 10" key="1">
    <citation type="submission" date="2017-06" db="EMBL/GenBank/DDBJ databases">
        <authorList>
            <person name="Kim H.J."/>
            <person name="Triplett B.A."/>
        </authorList>
    </citation>
    <scope>NUCLEOTIDE SEQUENCE [LARGE SCALE GENOMIC DNA]</scope>
    <source>
        <strain evidence="9 10">DS15</strain>
    </source>
</reference>
<proteinExistence type="inferred from homology"/>
<dbReference type="EC" id="3.5.2.6" evidence="3 6"/>
<dbReference type="Pfam" id="PF13354">
    <property type="entry name" value="Beta-lactamase2"/>
    <property type="match status" value="1"/>
</dbReference>
<feature type="chain" id="PRO_5013303208" description="Beta-lactamase" evidence="7">
    <location>
        <begin position="22"/>
        <end position="317"/>
    </location>
</feature>
<dbReference type="PROSITE" id="PS00146">
    <property type="entry name" value="BETA_LACTAMASE_A"/>
    <property type="match status" value="1"/>
</dbReference>
<evidence type="ECO:0000313" key="9">
    <source>
        <dbReference type="EMBL" id="SNS32050.1"/>
    </source>
</evidence>
<dbReference type="AlphaFoldDB" id="A0A239DI11"/>
<feature type="domain" description="Beta-lactamase class A catalytic" evidence="8">
    <location>
        <begin position="64"/>
        <end position="284"/>
    </location>
</feature>
<keyword evidence="7" id="KW-0732">Signal</keyword>
<dbReference type="GO" id="GO:0008800">
    <property type="term" value="F:beta-lactamase activity"/>
    <property type="evidence" value="ECO:0007669"/>
    <property type="project" value="UniProtKB-UniRule"/>
</dbReference>
<evidence type="ECO:0000313" key="10">
    <source>
        <dbReference type="Proteomes" id="UP000198339"/>
    </source>
</evidence>